<dbReference type="Pfam" id="PF18895">
    <property type="entry name" value="T4SS_pilin"/>
    <property type="match status" value="1"/>
</dbReference>
<keyword evidence="1" id="KW-0812">Transmembrane</keyword>
<dbReference type="Proteomes" id="UP000230553">
    <property type="component" value="Unassembled WGS sequence"/>
</dbReference>
<reference evidence="3" key="1">
    <citation type="submission" date="2017-09" db="EMBL/GenBank/DDBJ databases">
        <title>Depth-based differentiation of microbial function through sediment-hosted aquifers and enrichment of novel symbionts in the deep terrestrial subsurface.</title>
        <authorList>
            <person name="Probst A.J."/>
            <person name="Ladd B."/>
            <person name="Jarett J.K."/>
            <person name="Geller-Mcgrath D.E."/>
            <person name="Sieber C.M.K."/>
            <person name="Emerson J.B."/>
            <person name="Anantharaman K."/>
            <person name="Thomas B.C."/>
            <person name="Malmstrom R."/>
            <person name="Stieglmeier M."/>
            <person name="Klingl A."/>
            <person name="Woyke T."/>
            <person name="Ryan C.M."/>
            <person name="Banfield J.F."/>
        </authorList>
    </citation>
    <scope>NUCLEOTIDE SEQUENCE [LARGE SCALE GENOMIC DNA]</scope>
</reference>
<keyword evidence="1" id="KW-1133">Transmembrane helix</keyword>
<keyword evidence="1" id="KW-0472">Membrane</keyword>
<sequence length="121" mass="12904">MINKVKKIILNAAGLVPCGTSETPVCNWCYFGALASNIIDFMMYLVFPLAAVMIVVGGIFIMTSGGSSARFSKGKEIITAAVIGILIALLSWIIIDTIIQTIAVGWKGIVPTPWNKINLGC</sequence>
<proteinExistence type="predicted"/>
<protein>
    <submittedName>
        <fullName evidence="2">Uncharacterized protein</fullName>
    </submittedName>
</protein>
<dbReference type="InterPro" id="IPR043993">
    <property type="entry name" value="T4SS_pilin"/>
</dbReference>
<gene>
    <name evidence="2" type="ORF">COY31_01420</name>
</gene>
<evidence type="ECO:0000313" key="3">
    <source>
        <dbReference type="Proteomes" id="UP000230553"/>
    </source>
</evidence>
<feature type="transmembrane region" description="Helical" evidence="1">
    <location>
        <begin position="77"/>
        <end position="95"/>
    </location>
</feature>
<feature type="transmembrane region" description="Helical" evidence="1">
    <location>
        <begin position="41"/>
        <end position="65"/>
    </location>
</feature>
<comment type="caution">
    <text evidence="2">The sequence shown here is derived from an EMBL/GenBank/DDBJ whole genome shotgun (WGS) entry which is preliminary data.</text>
</comment>
<dbReference type="AlphaFoldDB" id="A0A2M7TG31"/>
<name>A0A2M7TG31_9BACT</name>
<evidence type="ECO:0000313" key="2">
    <source>
        <dbReference type="EMBL" id="PIZ44958.1"/>
    </source>
</evidence>
<dbReference type="EMBL" id="PFNM01000028">
    <property type="protein sequence ID" value="PIZ44958.1"/>
    <property type="molecule type" value="Genomic_DNA"/>
</dbReference>
<organism evidence="2 3">
    <name type="scientific">Candidatus Wolfebacteria bacterium CG_4_10_14_0_2_um_filter_39_18</name>
    <dbReference type="NCBI Taxonomy" id="1975061"/>
    <lineage>
        <taxon>Bacteria</taxon>
        <taxon>Candidatus Wolfeibacteriota</taxon>
    </lineage>
</organism>
<evidence type="ECO:0000256" key="1">
    <source>
        <dbReference type="SAM" id="Phobius"/>
    </source>
</evidence>
<accession>A0A2M7TG31</accession>